<organism evidence="3 4">
    <name type="scientific">Pseudocercospora fuligena</name>
    <dbReference type="NCBI Taxonomy" id="685502"/>
    <lineage>
        <taxon>Eukaryota</taxon>
        <taxon>Fungi</taxon>
        <taxon>Dikarya</taxon>
        <taxon>Ascomycota</taxon>
        <taxon>Pezizomycotina</taxon>
        <taxon>Dothideomycetes</taxon>
        <taxon>Dothideomycetidae</taxon>
        <taxon>Mycosphaerellales</taxon>
        <taxon>Mycosphaerellaceae</taxon>
        <taxon>Pseudocercospora</taxon>
    </lineage>
</organism>
<feature type="domain" description="AAA+ ATPase" evidence="2">
    <location>
        <begin position="54"/>
        <end position="177"/>
    </location>
</feature>
<dbReference type="GO" id="GO:0051301">
    <property type="term" value="P:cell division"/>
    <property type="evidence" value="ECO:0007669"/>
    <property type="project" value="UniProtKB-KW"/>
</dbReference>
<dbReference type="Proteomes" id="UP000660729">
    <property type="component" value="Unassembled WGS sequence"/>
</dbReference>
<proteinExistence type="predicted"/>
<keyword evidence="3" id="KW-0132">Cell division</keyword>
<dbReference type="SMART" id="SM00382">
    <property type="entry name" value="AAA"/>
    <property type="match status" value="1"/>
</dbReference>
<sequence length="328" mass="36570">MISLVKEFSWNDTAFDALVMETKLKTRLGSLVKAYGKKAPDVSGFDDFIREKGLGLIGLLFGKPGLGKTFTAEAIAEMARLPLMTVSAGSLGSVPDTIEENLRATLDLAARWRAVVLFDEADVFLAKRDSANINAVVSVFLRELEYFPGIMLLTTNKKDLIDEAFQSRIHFCHSYPELDFQARVKIWKEFVMRTQNQTDLRVDINNKGYEHLAREPYNGREIKNIMSMASMSALDRTPPILTTDDILEISRTLQNWNAVSVEDRSSATTSTAVQNTKTSVFAHMPDRGNQVASISTIKSVGTWVLIGILAVGMMHNALLQLLSAYRRD</sequence>
<dbReference type="InterPro" id="IPR027417">
    <property type="entry name" value="P-loop_NTPase"/>
</dbReference>
<dbReference type="EMBL" id="JABCIY010000310">
    <property type="protein sequence ID" value="KAF7185721.1"/>
    <property type="molecule type" value="Genomic_DNA"/>
</dbReference>
<dbReference type="GO" id="GO:0005524">
    <property type="term" value="F:ATP binding"/>
    <property type="evidence" value="ECO:0007669"/>
    <property type="project" value="InterPro"/>
</dbReference>
<dbReference type="PANTHER" id="PTHR46411">
    <property type="entry name" value="FAMILY ATPASE, PUTATIVE-RELATED"/>
    <property type="match status" value="1"/>
</dbReference>
<evidence type="ECO:0000256" key="1">
    <source>
        <dbReference type="SAM" id="Phobius"/>
    </source>
</evidence>
<keyword evidence="1" id="KW-1133">Transmembrane helix</keyword>
<dbReference type="AlphaFoldDB" id="A0A8H6R925"/>
<protein>
    <submittedName>
        <fullName evidence="3">Cell division cycle protein</fullName>
    </submittedName>
</protein>
<accession>A0A8H6R925</accession>
<keyword evidence="4" id="KW-1185">Reference proteome</keyword>
<comment type="caution">
    <text evidence="3">The sequence shown here is derived from an EMBL/GenBank/DDBJ whole genome shotgun (WGS) entry which is preliminary data.</text>
</comment>
<reference evidence="3" key="1">
    <citation type="submission" date="2020-04" db="EMBL/GenBank/DDBJ databases">
        <title>Draft genome resource of the tomato pathogen Pseudocercospora fuligena.</title>
        <authorList>
            <person name="Zaccaron A."/>
        </authorList>
    </citation>
    <scope>NUCLEOTIDE SEQUENCE</scope>
    <source>
        <strain evidence="3">PF001</strain>
    </source>
</reference>
<dbReference type="OrthoDB" id="10042665at2759"/>
<dbReference type="CDD" id="cd19481">
    <property type="entry name" value="RecA-like_protease"/>
    <property type="match status" value="1"/>
</dbReference>
<evidence type="ECO:0000313" key="4">
    <source>
        <dbReference type="Proteomes" id="UP000660729"/>
    </source>
</evidence>
<keyword evidence="1" id="KW-0472">Membrane</keyword>
<dbReference type="PANTHER" id="PTHR46411:SF3">
    <property type="entry name" value="AAA+ ATPASE DOMAIN-CONTAINING PROTEIN"/>
    <property type="match status" value="1"/>
</dbReference>
<evidence type="ECO:0000313" key="3">
    <source>
        <dbReference type="EMBL" id="KAF7185721.1"/>
    </source>
</evidence>
<dbReference type="GO" id="GO:0016887">
    <property type="term" value="F:ATP hydrolysis activity"/>
    <property type="evidence" value="ECO:0007669"/>
    <property type="project" value="InterPro"/>
</dbReference>
<dbReference type="InterPro" id="IPR003593">
    <property type="entry name" value="AAA+_ATPase"/>
</dbReference>
<dbReference type="InterPro" id="IPR003959">
    <property type="entry name" value="ATPase_AAA_core"/>
</dbReference>
<dbReference type="Pfam" id="PF00004">
    <property type="entry name" value="AAA"/>
    <property type="match status" value="1"/>
</dbReference>
<keyword evidence="3" id="KW-0131">Cell cycle</keyword>
<gene>
    <name evidence="3" type="ORF">HII31_12952</name>
</gene>
<evidence type="ECO:0000259" key="2">
    <source>
        <dbReference type="SMART" id="SM00382"/>
    </source>
</evidence>
<dbReference type="Gene3D" id="3.40.50.300">
    <property type="entry name" value="P-loop containing nucleotide triphosphate hydrolases"/>
    <property type="match status" value="1"/>
</dbReference>
<name>A0A8H6R925_9PEZI</name>
<keyword evidence="1" id="KW-0812">Transmembrane</keyword>
<dbReference type="SUPFAM" id="SSF52540">
    <property type="entry name" value="P-loop containing nucleoside triphosphate hydrolases"/>
    <property type="match status" value="1"/>
</dbReference>
<feature type="transmembrane region" description="Helical" evidence="1">
    <location>
        <begin position="300"/>
        <end position="322"/>
    </location>
</feature>